<organism evidence="1 2">
    <name type="scientific">Selenomonas ruminantium subsp. lactilytica (strain NBRC 103574 / TAM6421)</name>
    <dbReference type="NCBI Taxonomy" id="927704"/>
    <lineage>
        <taxon>Bacteria</taxon>
        <taxon>Bacillati</taxon>
        <taxon>Bacillota</taxon>
        <taxon>Negativicutes</taxon>
        <taxon>Selenomonadales</taxon>
        <taxon>Selenomonadaceae</taxon>
        <taxon>Selenomonas</taxon>
    </lineage>
</organism>
<dbReference type="KEGG" id="sri:SELR_22360"/>
<evidence type="ECO:0000313" key="2">
    <source>
        <dbReference type="Proteomes" id="UP000007887"/>
    </source>
</evidence>
<dbReference type="NCBIfam" id="NF038110">
    <property type="entry name" value="Lys_methyl_FliB"/>
    <property type="match status" value="1"/>
</dbReference>
<sequence length="356" mass="41394">MGAQAEFTCIEPSYLEKFFCDGSKCGSLCCYGWQQILDEEALFRYRSLPGEEGERLRAGLIYLEEAEGFGFLHEDDHCVFLREDGLCGLQKKYGAGMLTDVCAEYPRKTRLFPHHMVERALCVTCPVAAGLIMDSPEPLTLVQRQLRSDRQDYFLPSGDADVLAQLKFFDWQIKGIEILQDRQHTLSERLQELLRVLTKADEELPWGRDMDGIIWQEWDWAKKYQFFREFVTGIEDNTGQTADYLQRAQALAIAGSAASLESQELWQDYSYMLENYLVNEWFKELYPCAVLGTFAYNGMYFVVQWEIWQFLLRIVLLNNEENKTVPQLIRETAQWLASRLNHYTAAREVLMKLLRA</sequence>
<gene>
    <name evidence="1" type="ordered locus">SELR_22360</name>
</gene>
<dbReference type="AlphaFoldDB" id="I0GT57"/>
<dbReference type="eggNOG" id="COG0727">
    <property type="taxonomic scope" value="Bacteria"/>
</dbReference>
<accession>I0GT57</accession>
<name>I0GT57_SELRL</name>
<reference evidence="1 2" key="1">
    <citation type="submission" date="2011-10" db="EMBL/GenBank/DDBJ databases">
        <title>Whole genome sequence of Selenomonas ruminantium subsp. lactilytica TAM6421.</title>
        <authorList>
            <person name="Oguchi A."/>
            <person name="Ankai A."/>
            <person name="Kaneko J."/>
            <person name="Yamada-Narita S."/>
            <person name="Fukui S."/>
            <person name="Takahashi M."/>
            <person name="Onodera T."/>
            <person name="Kojima S."/>
            <person name="Fushimi T."/>
            <person name="Abe N."/>
            <person name="Kamio Y."/>
            <person name="Yamazaki S."/>
            <person name="Fujita N."/>
        </authorList>
    </citation>
    <scope>NUCLEOTIDE SEQUENCE [LARGE SCALE GENOMIC DNA]</scope>
    <source>
        <strain evidence="2">NBRC 103574 / TAM6421</strain>
    </source>
</reference>
<evidence type="ECO:0000313" key="1">
    <source>
        <dbReference type="EMBL" id="BAL83944.1"/>
    </source>
</evidence>
<proteinExistence type="predicted"/>
<protein>
    <recommendedName>
        <fullName evidence="3">Lysine-N-methylase</fullName>
    </recommendedName>
</protein>
<dbReference type="Proteomes" id="UP000007887">
    <property type="component" value="Chromosome"/>
</dbReference>
<dbReference type="OrthoDB" id="86584at2"/>
<dbReference type="RefSeq" id="WP_014425371.1">
    <property type="nucleotide sequence ID" value="NC_017068.1"/>
</dbReference>
<dbReference type="EMBL" id="AP012292">
    <property type="protein sequence ID" value="BAL83944.1"/>
    <property type="molecule type" value="Genomic_DNA"/>
</dbReference>
<evidence type="ECO:0008006" key="3">
    <source>
        <dbReference type="Google" id="ProtNLM"/>
    </source>
</evidence>
<dbReference type="PATRIC" id="fig|927704.6.peg.2316"/>
<dbReference type="HOGENOM" id="CLU_668713_0_0_9"/>